<dbReference type="Pfam" id="PF02367">
    <property type="entry name" value="TsaE"/>
    <property type="match status" value="1"/>
</dbReference>
<dbReference type="Proteomes" id="UP000051298">
    <property type="component" value="Unassembled WGS sequence"/>
</dbReference>
<dbReference type="GO" id="GO:0046872">
    <property type="term" value="F:metal ion binding"/>
    <property type="evidence" value="ECO:0007669"/>
    <property type="project" value="UniProtKB-KW"/>
</dbReference>
<dbReference type="SUPFAM" id="SSF52540">
    <property type="entry name" value="P-loop containing nucleoside triphosphate hydrolases"/>
    <property type="match status" value="1"/>
</dbReference>
<keyword evidence="7" id="KW-0547">Nucleotide-binding</keyword>
<reference evidence="11 12" key="1">
    <citation type="submission" date="2015-09" db="EMBL/GenBank/DDBJ databases">
        <authorList>
            <consortium name="Swine Surveillance"/>
        </authorList>
    </citation>
    <scope>NUCLEOTIDE SEQUENCE [LARGE SCALE GENOMIC DNA]</scope>
    <source>
        <strain evidence="11 12">CECT 5294</strain>
    </source>
</reference>
<proteinExistence type="inferred from homology"/>
<dbReference type="GO" id="GO:0002949">
    <property type="term" value="P:tRNA threonylcarbamoyladenosine modification"/>
    <property type="evidence" value="ECO:0007669"/>
    <property type="project" value="InterPro"/>
</dbReference>
<dbReference type="GO" id="GO:0005524">
    <property type="term" value="F:ATP binding"/>
    <property type="evidence" value="ECO:0007669"/>
    <property type="project" value="UniProtKB-KW"/>
</dbReference>
<dbReference type="InterPro" id="IPR027417">
    <property type="entry name" value="P-loop_NTPase"/>
</dbReference>
<evidence type="ECO:0000313" key="11">
    <source>
        <dbReference type="EMBL" id="CUH59806.1"/>
    </source>
</evidence>
<evidence type="ECO:0000256" key="5">
    <source>
        <dbReference type="ARBA" id="ARBA00022694"/>
    </source>
</evidence>
<evidence type="ECO:0000256" key="8">
    <source>
        <dbReference type="ARBA" id="ARBA00022840"/>
    </source>
</evidence>
<keyword evidence="6" id="KW-0479">Metal-binding</keyword>
<dbReference type="PANTHER" id="PTHR33540">
    <property type="entry name" value="TRNA THREONYLCARBAMOYLADENOSINE BIOSYNTHESIS PROTEIN TSAE"/>
    <property type="match status" value="1"/>
</dbReference>
<dbReference type="Gene3D" id="3.40.50.300">
    <property type="entry name" value="P-loop containing nucleotide triphosphate hydrolases"/>
    <property type="match status" value="1"/>
</dbReference>
<evidence type="ECO:0000256" key="2">
    <source>
        <dbReference type="ARBA" id="ARBA00007599"/>
    </source>
</evidence>
<accession>A0A0P1FKT5</accession>
<dbReference type="InterPro" id="IPR003442">
    <property type="entry name" value="T6A_TsaE"/>
</dbReference>
<protein>
    <recommendedName>
        <fullName evidence="3">tRNA threonylcarbamoyladenosine biosynthesis protein TsaE</fullName>
    </recommendedName>
    <alternativeName>
        <fullName evidence="10">t(6)A37 threonylcarbamoyladenosine biosynthesis protein TsaE</fullName>
    </alternativeName>
</protein>
<keyword evidence="5" id="KW-0819">tRNA processing</keyword>
<organism evidence="11 12">
    <name type="scientific">Thalassobacter stenotrophicus</name>
    <dbReference type="NCBI Taxonomy" id="266809"/>
    <lineage>
        <taxon>Bacteria</taxon>
        <taxon>Pseudomonadati</taxon>
        <taxon>Pseudomonadota</taxon>
        <taxon>Alphaproteobacteria</taxon>
        <taxon>Rhodobacterales</taxon>
        <taxon>Roseobacteraceae</taxon>
        <taxon>Thalassobacter</taxon>
    </lineage>
</organism>
<gene>
    <name evidence="11" type="ORF">THS5294_01094</name>
</gene>
<keyword evidence="8" id="KW-0067">ATP-binding</keyword>
<sequence length="159" mass="17032">MTSKTLLPSPEATAAFAERLAAELTPGDTLLLEGPLGSGKSHFARSVIHALQANADQPPEDVPSPTFTLVQTYIAGTAEIWHADLYRLTAPDEVFELGLDEAWQTAICLIEWPDRLGDAAPAGAVTLTFGHTDDDDTRTLMITGPHSPLRTKIEGALND</sequence>
<evidence type="ECO:0000313" key="12">
    <source>
        <dbReference type="Proteomes" id="UP000051298"/>
    </source>
</evidence>
<evidence type="ECO:0000256" key="7">
    <source>
        <dbReference type="ARBA" id="ARBA00022741"/>
    </source>
</evidence>
<dbReference type="EMBL" id="CYRX01000011">
    <property type="protein sequence ID" value="CUH59806.1"/>
    <property type="molecule type" value="Genomic_DNA"/>
</dbReference>
<evidence type="ECO:0000256" key="9">
    <source>
        <dbReference type="ARBA" id="ARBA00022842"/>
    </source>
</evidence>
<dbReference type="eggNOG" id="COG0802">
    <property type="taxonomic scope" value="Bacteria"/>
</dbReference>
<evidence type="ECO:0000256" key="10">
    <source>
        <dbReference type="ARBA" id="ARBA00032441"/>
    </source>
</evidence>
<keyword evidence="4" id="KW-0963">Cytoplasm</keyword>
<dbReference type="NCBIfam" id="TIGR00150">
    <property type="entry name" value="T6A_YjeE"/>
    <property type="match status" value="1"/>
</dbReference>
<evidence type="ECO:0000256" key="4">
    <source>
        <dbReference type="ARBA" id="ARBA00022490"/>
    </source>
</evidence>
<evidence type="ECO:0000256" key="3">
    <source>
        <dbReference type="ARBA" id="ARBA00019010"/>
    </source>
</evidence>
<evidence type="ECO:0000256" key="1">
    <source>
        <dbReference type="ARBA" id="ARBA00004496"/>
    </source>
</evidence>
<dbReference type="GO" id="GO:0005737">
    <property type="term" value="C:cytoplasm"/>
    <property type="evidence" value="ECO:0007669"/>
    <property type="project" value="UniProtKB-SubCell"/>
</dbReference>
<comment type="subcellular location">
    <subcellularLocation>
        <location evidence="1">Cytoplasm</location>
    </subcellularLocation>
</comment>
<dbReference type="RefSeq" id="WP_058122925.1">
    <property type="nucleotide sequence ID" value="NZ_CYRX01000011.1"/>
</dbReference>
<comment type="similarity">
    <text evidence="2">Belongs to the TsaE family.</text>
</comment>
<dbReference type="AlphaFoldDB" id="A0A0P1FKT5"/>
<keyword evidence="9" id="KW-0460">Magnesium</keyword>
<evidence type="ECO:0000256" key="6">
    <source>
        <dbReference type="ARBA" id="ARBA00022723"/>
    </source>
</evidence>
<dbReference type="PANTHER" id="PTHR33540:SF2">
    <property type="entry name" value="TRNA THREONYLCARBAMOYLADENOSINE BIOSYNTHESIS PROTEIN TSAE"/>
    <property type="match status" value="1"/>
</dbReference>
<dbReference type="STRING" id="266809.PM03_08970"/>
<name>A0A0P1FKT5_9RHOB</name>